<protein>
    <submittedName>
        <fullName evidence="1">2'-5' RNA ligase family protein</fullName>
    </submittedName>
</protein>
<dbReference type="InterPro" id="IPR009097">
    <property type="entry name" value="Cyclic_Pdiesterase"/>
</dbReference>
<name>A0ABR8Q4P2_9CLOT</name>
<dbReference type="Proteomes" id="UP000640335">
    <property type="component" value="Unassembled WGS sequence"/>
</dbReference>
<dbReference type="PANTHER" id="PTHR36039:SF2">
    <property type="entry name" value="RNA LIGASE_CYCLIC NUCLEOTIDE PHOSPHODIESTERASE FAMILY PROTEIN"/>
    <property type="match status" value="1"/>
</dbReference>
<keyword evidence="1" id="KW-0436">Ligase</keyword>
<accession>A0ABR8Q4P2</accession>
<evidence type="ECO:0000313" key="1">
    <source>
        <dbReference type="EMBL" id="MBD7915397.1"/>
    </source>
</evidence>
<dbReference type="RefSeq" id="WP_191750159.1">
    <property type="nucleotide sequence ID" value="NZ_JACSQZ010000031.1"/>
</dbReference>
<organism evidence="1 2">
    <name type="scientific">Clostridium gallinarum</name>
    <dbReference type="NCBI Taxonomy" id="2762246"/>
    <lineage>
        <taxon>Bacteria</taxon>
        <taxon>Bacillati</taxon>
        <taxon>Bacillota</taxon>
        <taxon>Clostridia</taxon>
        <taxon>Eubacteriales</taxon>
        <taxon>Clostridiaceae</taxon>
        <taxon>Clostridium</taxon>
    </lineage>
</organism>
<dbReference type="GO" id="GO:0016874">
    <property type="term" value="F:ligase activity"/>
    <property type="evidence" value="ECO:0007669"/>
    <property type="project" value="UniProtKB-KW"/>
</dbReference>
<dbReference type="EMBL" id="JACSQZ010000031">
    <property type="protein sequence ID" value="MBD7915397.1"/>
    <property type="molecule type" value="Genomic_DNA"/>
</dbReference>
<dbReference type="Pfam" id="PF13563">
    <property type="entry name" value="2_5_RNA_ligase2"/>
    <property type="match status" value="1"/>
</dbReference>
<evidence type="ECO:0000313" key="2">
    <source>
        <dbReference type="Proteomes" id="UP000640335"/>
    </source>
</evidence>
<dbReference type="SUPFAM" id="SSF55144">
    <property type="entry name" value="LigT-like"/>
    <property type="match status" value="1"/>
</dbReference>
<sequence length="175" mass="20134">MYLVSLYFDDKSTNKIQGFIDKVADKCGNTFMIDNNVPPHITIAAFQSKKEERVIEVLDKVIKNRKEGLITFASIGAFKSSVVFLTPILNEYLHNLSVHIYEGLSFLDDIDISKFYLPFQWIPHTTIGKKLTREELFLAFQELDKNFSIFNGKVTKIALSKTNPLRDIVVWNLNK</sequence>
<reference evidence="1 2" key="1">
    <citation type="submission" date="2020-08" db="EMBL/GenBank/DDBJ databases">
        <title>A Genomic Blueprint of the Chicken Gut Microbiome.</title>
        <authorList>
            <person name="Gilroy R."/>
            <person name="Ravi A."/>
            <person name="Getino M."/>
            <person name="Pursley I."/>
            <person name="Horton D.L."/>
            <person name="Alikhan N.-F."/>
            <person name="Baker D."/>
            <person name="Gharbi K."/>
            <person name="Hall N."/>
            <person name="Watson M."/>
            <person name="Adriaenssens E.M."/>
            <person name="Foster-Nyarko E."/>
            <person name="Jarju S."/>
            <person name="Secka A."/>
            <person name="Antonio M."/>
            <person name="Oren A."/>
            <person name="Chaudhuri R."/>
            <person name="La Ragione R.M."/>
            <person name="Hildebrand F."/>
            <person name="Pallen M.J."/>
        </authorList>
    </citation>
    <scope>NUCLEOTIDE SEQUENCE [LARGE SCALE GENOMIC DNA]</scope>
    <source>
        <strain evidence="1 2">Sa3CUN1</strain>
    </source>
</reference>
<dbReference type="PANTHER" id="PTHR36039">
    <property type="match status" value="1"/>
</dbReference>
<dbReference type="Gene3D" id="3.90.1140.10">
    <property type="entry name" value="Cyclic phosphodiesterase"/>
    <property type="match status" value="1"/>
</dbReference>
<proteinExistence type="predicted"/>
<gene>
    <name evidence="1" type="ORF">H9660_09575</name>
</gene>
<comment type="caution">
    <text evidence="1">The sequence shown here is derived from an EMBL/GenBank/DDBJ whole genome shotgun (WGS) entry which is preliminary data.</text>
</comment>
<keyword evidence="2" id="KW-1185">Reference proteome</keyword>